<dbReference type="CDD" id="cd05233">
    <property type="entry name" value="SDR_c"/>
    <property type="match status" value="1"/>
</dbReference>
<dbReference type="RefSeq" id="XP_066632866.1">
    <property type="nucleotide sequence ID" value="XM_066777024.1"/>
</dbReference>
<proteinExistence type="inferred from homology"/>
<comment type="caution">
    <text evidence="3">The sequence shown here is derived from an EMBL/GenBank/DDBJ whole genome shotgun (WGS) entry which is preliminary data.</text>
</comment>
<dbReference type="EMBL" id="JAJVCZ030000005">
    <property type="protein sequence ID" value="KAL0259837.1"/>
    <property type="molecule type" value="Genomic_DNA"/>
</dbReference>
<organism evidence="3 4">
    <name type="scientific">Diplodia seriata</name>
    <dbReference type="NCBI Taxonomy" id="420778"/>
    <lineage>
        <taxon>Eukaryota</taxon>
        <taxon>Fungi</taxon>
        <taxon>Dikarya</taxon>
        <taxon>Ascomycota</taxon>
        <taxon>Pezizomycotina</taxon>
        <taxon>Dothideomycetes</taxon>
        <taxon>Dothideomycetes incertae sedis</taxon>
        <taxon>Botryosphaeriales</taxon>
        <taxon>Botryosphaeriaceae</taxon>
        <taxon>Diplodia</taxon>
    </lineage>
</organism>
<dbReference type="GeneID" id="92009662"/>
<accession>A0ABR3CGS1</accession>
<evidence type="ECO:0008006" key="5">
    <source>
        <dbReference type="Google" id="ProtNLM"/>
    </source>
</evidence>
<comment type="similarity">
    <text evidence="1">Belongs to the short-chain dehydrogenases/reductases (SDR) family.</text>
</comment>
<dbReference type="SUPFAM" id="SSF51735">
    <property type="entry name" value="NAD(P)-binding Rossmann-fold domains"/>
    <property type="match status" value="1"/>
</dbReference>
<dbReference type="PANTHER" id="PTHR48107">
    <property type="entry name" value="NADPH-DEPENDENT ALDEHYDE REDUCTASE-LIKE PROTEIN, CHLOROPLASTIC-RELATED"/>
    <property type="match status" value="1"/>
</dbReference>
<dbReference type="PANTHER" id="PTHR48107:SF7">
    <property type="entry name" value="RE15974P"/>
    <property type="match status" value="1"/>
</dbReference>
<evidence type="ECO:0000313" key="4">
    <source>
        <dbReference type="Proteomes" id="UP001430584"/>
    </source>
</evidence>
<dbReference type="Pfam" id="PF13561">
    <property type="entry name" value="adh_short_C2"/>
    <property type="match status" value="1"/>
</dbReference>
<sequence length="274" mass="28367">MVEQTLQGKVAIISGSSSGIGAAIARELSSRGATVVINYPFPSLAAEAQAAIVSLAQPDRALAVEADISTTTGPAALVEAAVAKFGRLDVLINNAALAINLPFEEQTMAHWDSLVNLNARGTFLLTQAALKHICTTSSSPSSSSTAAATATANSPRIVNVVSVSARAAPPLQTIYAGTKGMVDAFTRCWAKELPPKYPGLTVNAVSPGPTATEGFLAAGEEAMKVLQPTIDSTPAGKRMADPSEIAYAVAFLCEERARWVNGEHLFANGGLFVD</sequence>
<keyword evidence="2" id="KW-0560">Oxidoreductase</keyword>
<protein>
    <recommendedName>
        <fullName evidence="5">Short chain type dehydrogenase</fullName>
    </recommendedName>
</protein>
<keyword evidence="4" id="KW-1185">Reference proteome</keyword>
<evidence type="ECO:0000313" key="3">
    <source>
        <dbReference type="EMBL" id="KAL0259837.1"/>
    </source>
</evidence>
<dbReference type="PRINTS" id="PR00080">
    <property type="entry name" value="SDRFAMILY"/>
</dbReference>
<reference evidence="3 4" key="1">
    <citation type="submission" date="2024-02" db="EMBL/GenBank/DDBJ databases">
        <title>De novo assembly and annotation of 12 fungi associated with fruit tree decline syndrome in Ontario, Canada.</title>
        <authorList>
            <person name="Sulman M."/>
            <person name="Ellouze W."/>
            <person name="Ilyukhin E."/>
        </authorList>
    </citation>
    <scope>NUCLEOTIDE SEQUENCE [LARGE SCALE GENOMIC DNA]</scope>
    <source>
        <strain evidence="3 4">FDS-637</strain>
    </source>
</reference>
<dbReference type="Proteomes" id="UP001430584">
    <property type="component" value="Unassembled WGS sequence"/>
</dbReference>
<gene>
    <name evidence="3" type="ORF">SLS55_005577</name>
</gene>
<evidence type="ECO:0000256" key="2">
    <source>
        <dbReference type="ARBA" id="ARBA00023002"/>
    </source>
</evidence>
<dbReference type="InterPro" id="IPR036291">
    <property type="entry name" value="NAD(P)-bd_dom_sf"/>
</dbReference>
<dbReference type="InterPro" id="IPR002347">
    <property type="entry name" value="SDR_fam"/>
</dbReference>
<dbReference type="Gene3D" id="3.40.50.720">
    <property type="entry name" value="NAD(P)-binding Rossmann-like Domain"/>
    <property type="match status" value="1"/>
</dbReference>
<dbReference type="PRINTS" id="PR00081">
    <property type="entry name" value="GDHRDH"/>
</dbReference>
<evidence type="ECO:0000256" key="1">
    <source>
        <dbReference type="ARBA" id="ARBA00006484"/>
    </source>
</evidence>
<name>A0ABR3CGS1_9PEZI</name>